<evidence type="ECO:0000313" key="5">
    <source>
        <dbReference type="EMBL" id="JAC72630.1"/>
    </source>
</evidence>
<dbReference type="PANTHER" id="PTHR31245:SF20">
    <property type="entry name" value="F18B13.13 PROTEIN"/>
    <property type="match status" value="1"/>
</dbReference>
<evidence type="ECO:0000313" key="4">
    <source>
        <dbReference type="EMBL" id="JAC67099.1"/>
    </source>
</evidence>
<proteinExistence type="predicted"/>
<name>A0A061R8P6_9CHLO</name>
<evidence type="ECO:0000256" key="1">
    <source>
        <dbReference type="SAM" id="Coils"/>
    </source>
</evidence>
<keyword evidence="1" id="KW-0175">Coiled coil</keyword>
<feature type="compositionally biased region" description="Low complexity" evidence="2">
    <location>
        <begin position="128"/>
        <end position="143"/>
    </location>
</feature>
<protein>
    <submittedName>
        <fullName evidence="4">Ubiquitin system component cue</fullName>
    </submittedName>
</protein>
<dbReference type="GO" id="GO:0043130">
    <property type="term" value="F:ubiquitin binding"/>
    <property type="evidence" value="ECO:0007669"/>
    <property type="project" value="InterPro"/>
</dbReference>
<feature type="domain" description="CUE" evidence="3">
    <location>
        <begin position="71"/>
        <end position="113"/>
    </location>
</feature>
<accession>A0A061R8P6</accession>
<organism evidence="4">
    <name type="scientific">Tetraselmis sp. GSL018</name>
    <dbReference type="NCBI Taxonomy" id="582737"/>
    <lineage>
        <taxon>Eukaryota</taxon>
        <taxon>Viridiplantae</taxon>
        <taxon>Chlorophyta</taxon>
        <taxon>core chlorophytes</taxon>
        <taxon>Chlorodendrophyceae</taxon>
        <taxon>Chlorodendrales</taxon>
        <taxon>Chlorodendraceae</taxon>
        <taxon>Tetraselmis</taxon>
    </lineage>
</organism>
<dbReference type="InterPro" id="IPR003892">
    <property type="entry name" value="CUE"/>
</dbReference>
<feature type="region of interest" description="Disordered" evidence="2">
    <location>
        <begin position="118"/>
        <end position="144"/>
    </location>
</feature>
<evidence type="ECO:0000259" key="3">
    <source>
        <dbReference type="PROSITE" id="PS51140"/>
    </source>
</evidence>
<dbReference type="EMBL" id="GBEZ01013348">
    <property type="protein sequence ID" value="JAC72630.1"/>
    <property type="molecule type" value="Transcribed_RNA"/>
</dbReference>
<feature type="coiled-coil region" evidence="1">
    <location>
        <begin position="227"/>
        <end position="254"/>
    </location>
</feature>
<dbReference type="CDD" id="cd14279">
    <property type="entry name" value="CUE"/>
    <property type="match status" value="1"/>
</dbReference>
<reference evidence="4" key="1">
    <citation type="submission" date="2014-05" db="EMBL/GenBank/DDBJ databases">
        <title>The transcriptome of the halophilic microalga Tetraselmis sp. GSL018 isolated from the Great Salt Lake, Utah.</title>
        <authorList>
            <person name="Jinkerson R.E."/>
            <person name="D'Adamo S."/>
            <person name="Posewitz M.C."/>
        </authorList>
    </citation>
    <scope>NUCLEOTIDE SEQUENCE</scope>
    <source>
        <strain evidence="4">GSL018</strain>
    </source>
</reference>
<dbReference type="EMBL" id="GBEZ01019463">
    <property type="protein sequence ID" value="JAC67099.1"/>
    <property type="molecule type" value="Transcribed_RNA"/>
</dbReference>
<evidence type="ECO:0000256" key="2">
    <source>
        <dbReference type="SAM" id="MobiDB-lite"/>
    </source>
</evidence>
<dbReference type="Gene3D" id="1.10.8.10">
    <property type="entry name" value="DNA helicase RuvA subunit, C-terminal domain"/>
    <property type="match status" value="1"/>
</dbReference>
<dbReference type="EMBL" id="GBEZ01008687">
    <property type="protein sequence ID" value="JAC76868.1"/>
    <property type="molecule type" value="Transcribed_RNA"/>
</dbReference>
<sequence>MSVATHSPLVGSKRLFEVSSSSPDCRNRDDSWAVAAAAAATAAGVAHSSKRIRRSSFSSVASVNRCGLGLSDLSALQQLAELFPGMDQKTIASVLNESEDIDAAIKRLGELQLLEGEGGAQAGKQVEEPAGSGSTPAAGTGESEALRTADEWVELVVSEMAAASDMSDARARAAHVLQQFERQIQGQQKQSLSKELATLNAHVAELTRGNTILKKAVQIQNARLQEVADKDDQLAALQQTLGQYQERIRSLEISNYSLSLHLRQAGSNPMPQHRHPDVF</sequence>
<dbReference type="AlphaFoldDB" id="A0A061R8P6"/>
<dbReference type="Pfam" id="PF02845">
    <property type="entry name" value="CUE"/>
    <property type="match status" value="1"/>
</dbReference>
<dbReference type="PANTHER" id="PTHR31245">
    <property type="entry name" value="UBIQUITIN SYSTEM COMPONENT CUE PROTEIN"/>
    <property type="match status" value="1"/>
</dbReference>
<evidence type="ECO:0000313" key="6">
    <source>
        <dbReference type="EMBL" id="JAC76868.1"/>
    </source>
</evidence>
<dbReference type="PROSITE" id="PS51140">
    <property type="entry name" value="CUE"/>
    <property type="match status" value="1"/>
</dbReference>
<gene>
    <name evidence="4" type="ORF">TSPGSL018_12006</name>
    <name evidence="6" type="ORF">TSPGSL018_19064</name>
    <name evidence="5" type="ORF">TSPGSL018_30868</name>
</gene>